<dbReference type="EMBL" id="KB644414">
    <property type="protein sequence ID" value="EPS32624.1"/>
    <property type="molecule type" value="Genomic_DNA"/>
</dbReference>
<reference evidence="2 3" key="1">
    <citation type="journal article" date="2013" name="PLoS ONE">
        <title>Genomic and secretomic analyses reveal unique features of the lignocellulolytic enzyme system of Penicillium decumbens.</title>
        <authorList>
            <person name="Liu G."/>
            <person name="Zhang L."/>
            <person name="Wei X."/>
            <person name="Zou G."/>
            <person name="Qin Y."/>
            <person name="Ma L."/>
            <person name="Li J."/>
            <person name="Zheng H."/>
            <person name="Wang S."/>
            <person name="Wang C."/>
            <person name="Xun L."/>
            <person name="Zhao G.-P."/>
            <person name="Zhou Z."/>
            <person name="Qu Y."/>
        </authorList>
    </citation>
    <scope>NUCLEOTIDE SEQUENCE [LARGE SCALE GENOMIC DNA]</scope>
    <source>
        <strain evidence="3">114-2 / CGMCC 5302</strain>
    </source>
</reference>
<feature type="region of interest" description="Disordered" evidence="1">
    <location>
        <begin position="27"/>
        <end position="76"/>
    </location>
</feature>
<feature type="compositionally biased region" description="Acidic residues" evidence="1">
    <location>
        <begin position="62"/>
        <end position="75"/>
    </location>
</feature>
<organism evidence="2 3">
    <name type="scientific">Penicillium oxalicum (strain 114-2 / CGMCC 5302)</name>
    <name type="common">Penicillium decumbens</name>
    <dbReference type="NCBI Taxonomy" id="933388"/>
    <lineage>
        <taxon>Eukaryota</taxon>
        <taxon>Fungi</taxon>
        <taxon>Dikarya</taxon>
        <taxon>Ascomycota</taxon>
        <taxon>Pezizomycotina</taxon>
        <taxon>Eurotiomycetes</taxon>
        <taxon>Eurotiomycetidae</taxon>
        <taxon>Eurotiales</taxon>
        <taxon>Aspergillaceae</taxon>
        <taxon>Penicillium</taxon>
    </lineage>
</organism>
<protein>
    <submittedName>
        <fullName evidence="2">Uncharacterized protein</fullName>
    </submittedName>
</protein>
<proteinExistence type="predicted"/>
<evidence type="ECO:0000256" key="1">
    <source>
        <dbReference type="SAM" id="MobiDB-lite"/>
    </source>
</evidence>
<feature type="region of interest" description="Disordered" evidence="1">
    <location>
        <begin position="339"/>
        <end position="423"/>
    </location>
</feature>
<accession>S7ZQC7</accession>
<dbReference type="PhylomeDB" id="S7ZQC7"/>
<dbReference type="HOGENOM" id="CLU_531096_0_0_1"/>
<keyword evidence="3" id="KW-1185">Reference proteome</keyword>
<sequence length="513" mass="57378">MLGERLSSERFHFGFDWAEDVEDELQAQQPSGFNGDETLARPQSAWEAEGGCSEADPMQSEDCQDDEVSFEDECGDSTYGTCENSSQYESMETVTPLTFEEDVNDQVLVNIPLTEEVTSEDWMQQGITAEFRGREYVTSVDSRVHHFNWFGHPVYQPSATTPAECLGVIRCGPKVPKESDSLRVESILQRAFQFLDPIVVSLKERPHPNPEHRGPSLPDTTEDHVSKFYTPHGLWISDWSHSASSEVISLDSGSKVVYQNPNLSVGNGFVESSVLLSRVEWSTIYQEKQASLRCFPDLRKDQRSKLPPSRLRLTTLTCEDEVILPGSPLVSDLQPFMRTDHEESPVSEPRLSSGLWQPIQSTDHGGKVSGIDTPHGLWQRPSHLQTKQAKTPASTSPPSPDPPHTLTQQKENSCTPEEEVCSQEIGQTMPEVENTATENPPCPSTTHSRRRWIKTKLLPVFEPLNDPTGTCSEDYDPGSAAVHLQKPRKRRTKVFKAVGNVLRSACKLIPLHE</sequence>
<feature type="region of interest" description="Disordered" evidence="1">
    <location>
        <begin position="430"/>
        <end position="449"/>
    </location>
</feature>
<evidence type="ECO:0000313" key="2">
    <source>
        <dbReference type="EMBL" id="EPS32624.1"/>
    </source>
</evidence>
<dbReference type="Proteomes" id="UP000019376">
    <property type="component" value="Unassembled WGS sequence"/>
</dbReference>
<evidence type="ECO:0000313" key="3">
    <source>
        <dbReference type="Proteomes" id="UP000019376"/>
    </source>
</evidence>
<feature type="compositionally biased region" description="Polar residues" evidence="1">
    <location>
        <begin position="406"/>
        <end position="415"/>
    </location>
</feature>
<feature type="compositionally biased region" description="Polar residues" evidence="1">
    <location>
        <begin position="354"/>
        <end position="363"/>
    </location>
</feature>
<dbReference type="OrthoDB" id="5421702at2759"/>
<dbReference type="AlphaFoldDB" id="S7ZQC7"/>
<gene>
    <name evidence="2" type="ORF">PDE_07584</name>
</gene>
<name>S7ZQC7_PENO1</name>
<dbReference type="eggNOG" id="ENOG502RNVJ">
    <property type="taxonomic scope" value="Eukaryota"/>
</dbReference>